<feature type="compositionally biased region" description="Basic and acidic residues" evidence="5">
    <location>
        <begin position="788"/>
        <end position="803"/>
    </location>
</feature>
<feature type="region of interest" description="Disordered" evidence="5">
    <location>
        <begin position="493"/>
        <end position="533"/>
    </location>
</feature>
<evidence type="ECO:0000256" key="1">
    <source>
        <dbReference type="ARBA" id="ARBA00022723"/>
    </source>
</evidence>
<gene>
    <name evidence="7" type="ORF">PHYBOEH_002917</name>
</gene>
<organism evidence="7 8">
    <name type="scientific">Phytophthora boehmeriae</name>
    <dbReference type="NCBI Taxonomy" id="109152"/>
    <lineage>
        <taxon>Eukaryota</taxon>
        <taxon>Sar</taxon>
        <taxon>Stramenopiles</taxon>
        <taxon>Oomycota</taxon>
        <taxon>Peronosporomycetes</taxon>
        <taxon>Peronosporales</taxon>
        <taxon>Peronosporaceae</taxon>
        <taxon>Phytophthora</taxon>
    </lineage>
</organism>
<evidence type="ECO:0000259" key="6">
    <source>
        <dbReference type="PROSITE" id="PS50178"/>
    </source>
</evidence>
<dbReference type="InterPro" id="IPR000306">
    <property type="entry name" value="Znf_FYVE"/>
</dbReference>
<dbReference type="OrthoDB" id="166134at2759"/>
<feature type="domain" description="FYVE-type" evidence="6">
    <location>
        <begin position="448"/>
        <end position="482"/>
    </location>
</feature>
<dbReference type="InterPro" id="IPR052727">
    <property type="entry name" value="Rab4/Rab5_effector"/>
</dbReference>
<dbReference type="Proteomes" id="UP000693981">
    <property type="component" value="Unassembled WGS sequence"/>
</dbReference>
<accession>A0A8T1WTK1</accession>
<keyword evidence="2 4" id="KW-0863">Zinc-finger</keyword>
<dbReference type="SMART" id="SM00064">
    <property type="entry name" value="FYVE"/>
    <property type="match status" value="1"/>
</dbReference>
<evidence type="ECO:0000256" key="3">
    <source>
        <dbReference type="ARBA" id="ARBA00022833"/>
    </source>
</evidence>
<evidence type="ECO:0000313" key="8">
    <source>
        <dbReference type="Proteomes" id="UP000693981"/>
    </source>
</evidence>
<feature type="compositionally biased region" description="Acidic residues" evidence="5">
    <location>
        <begin position="500"/>
        <end position="511"/>
    </location>
</feature>
<feature type="compositionally biased region" description="Basic residues" evidence="5">
    <location>
        <begin position="77"/>
        <end position="92"/>
    </location>
</feature>
<feature type="region of interest" description="Disordered" evidence="5">
    <location>
        <begin position="705"/>
        <end position="764"/>
    </location>
</feature>
<comment type="caution">
    <text evidence="7">The sequence shown here is derived from an EMBL/GenBank/DDBJ whole genome shotgun (WGS) entry which is preliminary data.</text>
</comment>
<proteinExistence type="predicted"/>
<dbReference type="PANTHER" id="PTHR13510">
    <property type="entry name" value="FYVE-FINGER-CONTAINING RAB5 EFFECTOR PROTEIN RABENOSYN-5-RELATED"/>
    <property type="match status" value="1"/>
</dbReference>
<feature type="compositionally biased region" description="Polar residues" evidence="5">
    <location>
        <begin position="42"/>
        <end position="62"/>
    </location>
</feature>
<dbReference type="PANTHER" id="PTHR13510:SF44">
    <property type="entry name" value="RABENOSYN-5"/>
    <property type="match status" value="1"/>
</dbReference>
<dbReference type="AlphaFoldDB" id="A0A8T1WTK1"/>
<evidence type="ECO:0000313" key="7">
    <source>
        <dbReference type="EMBL" id="KAG7395974.1"/>
    </source>
</evidence>
<reference evidence="7" key="1">
    <citation type="submission" date="2021-02" db="EMBL/GenBank/DDBJ databases">
        <authorList>
            <person name="Palmer J.M."/>
        </authorList>
    </citation>
    <scope>NUCLEOTIDE SEQUENCE</scope>
    <source>
        <strain evidence="7">SCRP23</strain>
    </source>
</reference>
<feature type="compositionally biased region" description="Polar residues" evidence="5">
    <location>
        <begin position="733"/>
        <end position="762"/>
    </location>
</feature>
<dbReference type="EMBL" id="JAGDFL010000178">
    <property type="protein sequence ID" value="KAG7395974.1"/>
    <property type="molecule type" value="Genomic_DNA"/>
</dbReference>
<evidence type="ECO:0000256" key="4">
    <source>
        <dbReference type="PROSITE-ProRule" id="PRU00091"/>
    </source>
</evidence>
<feature type="region of interest" description="Disordered" evidence="5">
    <location>
        <begin position="787"/>
        <end position="847"/>
    </location>
</feature>
<dbReference type="InterPro" id="IPR017455">
    <property type="entry name" value="Znf_FYVE-rel"/>
</dbReference>
<protein>
    <recommendedName>
        <fullName evidence="6">FYVE-type domain-containing protein</fullName>
    </recommendedName>
</protein>
<evidence type="ECO:0000256" key="5">
    <source>
        <dbReference type="SAM" id="MobiDB-lite"/>
    </source>
</evidence>
<evidence type="ECO:0000256" key="2">
    <source>
        <dbReference type="ARBA" id="ARBA00022771"/>
    </source>
</evidence>
<dbReference type="Pfam" id="PF01363">
    <property type="entry name" value="FYVE"/>
    <property type="match status" value="1"/>
</dbReference>
<dbReference type="PROSITE" id="PS50178">
    <property type="entry name" value="ZF_FYVE"/>
    <property type="match status" value="1"/>
</dbReference>
<sequence>MDKRVSTGMLNSSAIMDRSSGKLYDNYRSSEPALVESEHSNLSDGPLTMSQIQQPSRLTASPWNPRIHEPAQGTQPTRRRKLKLRGRSKNKMTAKVPRMDEVIPRVELSDAQQMEMREQAESLIAACLLKSKAAWDGTKQIFDDPKQWKLHSAKPQLAVYRRRDLRRKSDMAQQFVASGRIPGLTLQDVEYGKYSDTTLDERSISAYLYRDYFLDAAVLQVLETQTEDDPFRFFGIKWMAFASPKGPTRFFSPRDHAYYEYAKTVVTEEGYKVLVKVVQSVGDDIVPPLPHLAGNERAGDNVDPSKLHFVRSHISMISMYRFDESTNAVKVFAEGSLDPGGRASSWLGSAFLSQFAPTVVRIEYCADIKYIMKHGMIFPHPPPELTHSESAQSVVKSQSTMSGSEVTAHGPVQILSTSMHGFPSMAMAPSGAEFGRMTLNPQPSWVPDHQRKVCFVCFKSFGIVRRHRHHCRMCGEVMCSRCMITLPLVAPPSSALPLDGEGEETDHDDGENNPRPRRSHRFGQMNQSQGRPMSVLLQQPAKKSLEETRSNGYPAVNNVKLCKKCMFNIRQERKGTMRGATNFYAAPTMIKQFPLVLQGSLADNVGLRPGPMRGFFPGGRYAADDELNNNAAEGYREEDDIEETDEEYSMRVEHMRQMHMAHERKKNLRRSILLYDEDSMQNGEDSPPARPSYIFSGDNSAFNFDDFLLPTPKPGEDLENTQRLSGRGRGRSAANQSEAVPPSTSHRASTAARQSEGSSKLRSMSIPDQLEQVERSIAQQEALIRSITEQRSKMVRSPEDDTVARTTAATTAGEVSSEARSSLLYPGSTQTAPTPRADAVFTPLPTS</sequence>
<name>A0A8T1WTK1_9STRA</name>
<dbReference type="GO" id="GO:0008270">
    <property type="term" value="F:zinc ion binding"/>
    <property type="evidence" value="ECO:0007669"/>
    <property type="project" value="UniProtKB-KW"/>
</dbReference>
<keyword evidence="8" id="KW-1185">Reference proteome</keyword>
<keyword evidence="3" id="KW-0862">Zinc</keyword>
<feature type="region of interest" description="Disordered" evidence="5">
    <location>
        <begin position="30"/>
        <end position="94"/>
    </location>
</feature>
<keyword evidence="1" id="KW-0479">Metal-binding</keyword>